<evidence type="ECO:0000313" key="5">
    <source>
        <dbReference type="Proteomes" id="UP000183002"/>
    </source>
</evidence>
<name>A0A1H8GDV9_9RHOB</name>
<dbReference type="GO" id="GO:0005886">
    <property type="term" value="C:plasma membrane"/>
    <property type="evidence" value="ECO:0007669"/>
    <property type="project" value="TreeGrafter"/>
</dbReference>
<proteinExistence type="inferred from homology"/>
<sequence length="124" mass="13552">MQPFPIHAQQPPAHTAALPAACDVVVIGGGIMGVMTAWFFTLAGQKVVLCEKGRVAGEQSGRNWGWIRQQARDPDELPIMAQSLALWRRLANDLGPGRPTGHNIQRFRLSRFTDGSKIQPAPTL</sequence>
<gene>
    <name evidence="4" type="ORF">SAMN05216227_101385</name>
</gene>
<dbReference type="Proteomes" id="UP000183002">
    <property type="component" value="Unassembled WGS sequence"/>
</dbReference>
<dbReference type="GO" id="GO:0005737">
    <property type="term" value="C:cytoplasm"/>
    <property type="evidence" value="ECO:0007669"/>
    <property type="project" value="TreeGrafter"/>
</dbReference>
<keyword evidence="5" id="KW-1185">Reference proteome</keyword>
<dbReference type="OrthoDB" id="9787190at2"/>
<protein>
    <submittedName>
        <fullName evidence="4">FAD dependent oxidoreductase</fullName>
    </submittedName>
</protein>
<dbReference type="Pfam" id="PF01266">
    <property type="entry name" value="DAO"/>
    <property type="match status" value="1"/>
</dbReference>
<dbReference type="EMBL" id="FOCO01000013">
    <property type="protein sequence ID" value="SEN41687.1"/>
    <property type="molecule type" value="Genomic_DNA"/>
</dbReference>
<evidence type="ECO:0000256" key="1">
    <source>
        <dbReference type="ARBA" id="ARBA00009410"/>
    </source>
</evidence>
<evidence type="ECO:0000313" key="4">
    <source>
        <dbReference type="EMBL" id="SEN41687.1"/>
    </source>
</evidence>
<accession>A0A1H8GDV9</accession>
<dbReference type="AlphaFoldDB" id="A0A1H8GDV9"/>
<dbReference type="PANTHER" id="PTHR13847:SF280">
    <property type="entry name" value="D-AMINO ACID DEHYDROGENASE"/>
    <property type="match status" value="1"/>
</dbReference>
<reference evidence="4 5" key="1">
    <citation type="submission" date="2016-10" db="EMBL/GenBank/DDBJ databases">
        <authorList>
            <person name="de Groot N.N."/>
        </authorList>
    </citation>
    <scope>NUCLEOTIDE SEQUENCE [LARGE SCALE GENOMIC DNA]</scope>
    <source>
        <strain evidence="4 5">CGMCC 1.10836</strain>
    </source>
</reference>
<evidence type="ECO:0000259" key="3">
    <source>
        <dbReference type="Pfam" id="PF01266"/>
    </source>
</evidence>
<dbReference type="GO" id="GO:0008718">
    <property type="term" value="F:D-amino-acid dehydrogenase activity"/>
    <property type="evidence" value="ECO:0007669"/>
    <property type="project" value="TreeGrafter"/>
</dbReference>
<comment type="similarity">
    <text evidence="1">Belongs to the DadA oxidoreductase family.</text>
</comment>
<dbReference type="InterPro" id="IPR006076">
    <property type="entry name" value="FAD-dep_OxRdtase"/>
</dbReference>
<dbReference type="SUPFAM" id="SSF51905">
    <property type="entry name" value="FAD/NAD(P)-binding domain"/>
    <property type="match status" value="1"/>
</dbReference>
<evidence type="ECO:0000256" key="2">
    <source>
        <dbReference type="ARBA" id="ARBA00023002"/>
    </source>
</evidence>
<dbReference type="GO" id="GO:0055130">
    <property type="term" value="P:D-alanine catabolic process"/>
    <property type="evidence" value="ECO:0007669"/>
    <property type="project" value="TreeGrafter"/>
</dbReference>
<dbReference type="STRING" id="1077947.SAMN05216227_101385"/>
<keyword evidence="2" id="KW-0560">Oxidoreductase</keyword>
<feature type="domain" description="FAD dependent oxidoreductase" evidence="3">
    <location>
        <begin position="23"/>
        <end position="96"/>
    </location>
</feature>
<dbReference type="InterPro" id="IPR036188">
    <property type="entry name" value="FAD/NAD-bd_sf"/>
</dbReference>
<dbReference type="PANTHER" id="PTHR13847">
    <property type="entry name" value="SARCOSINE DEHYDROGENASE-RELATED"/>
    <property type="match status" value="1"/>
</dbReference>
<organism evidence="4 5">
    <name type="scientific">Pseudorhodobacter antarcticus</name>
    <dbReference type="NCBI Taxonomy" id="1077947"/>
    <lineage>
        <taxon>Bacteria</taxon>
        <taxon>Pseudomonadati</taxon>
        <taxon>Pseudomonadota</taxon>
        <taxon>Alphaproteobacteria</taxon>
        <taxon>Rhodobacterales</taxon>
        <taxon>Paracoccaceae</taxon>
        <taxon>Pseudorhodobacter</taxon>
    </lineage>
</organism>
<dbReference type="Gene3D" id="3.50.50.60">
    <property type="entry name" value="FAD/NAD(P)-binding domain"/>
    <property type="match status" value="1"/>
</dbReference>